<keyword evidence="3" id="KW-1185">Reference proteome</keyword>
<organism evidence="2 3">
    <name type="scientific">Anaeromicropila populeti</name>
    <dbReference type="NCBI Taxonomy" id="37658"/>
    <lineage>
        <taxon>Bacteria</taxon>
        <taxon>Bacillati</taxon>
        <taxon>Bacillota</taxon>
        <taxon>Clostridia</taxon>
        <taxon>Lachnospirales</taxon>
        <taxon>Lachnospiraceae</taxon>
        <taxon>Anaeromicropila</taxon>
    </lineage>
</organism>
<dbReference type="OrthoDB" id="49105at2"/>
<accession>A0A1I6IQC9</accession>
<sequence length="194" mass="21135">MNVNGITTQTAAYAATETSEKKTADKKSAASDKSEAAVYESTAKSDKDSSKKIYSQDLETVNRLKEDLARRKLQLMELVQKSLGQQADTSITAASIRQVIEDGVDPEVVKQAQEDISEDGYWGVEKTSDRLVNFAIALSGGNPDKADEMIAAIQEGFSQAAGAWGEDLPELCQKTYDATMEKLDAWKNSVTEEV</sequence>
<feature type="compositionally biased region" description="Basic and acidic residues" evidence="1">
    <location>
        <begin position="18"/>
        <end position="35"/>
    </location>
</feature>
<protein>
    <submittedName>
        <fullName evidence="2">Uncharacterized protein</fullName>
    </submittedName>
</protein>
<dbReference type="STRING" id="37658.SAMN05661086_01032"/>
<proteinExistence type="predicted"/>
<dbReference type="Proteomes" id="UP000199659">
    <property type="component" value="Unassembled WGS sequence"/>
</dbReference>
<evidence type="ECO:0000256" key="1">
    <source>
        <dbReference type="SAM" id="MobiDB-lite"/>
    </source>
</evidence>
<feature type="region of interest" description="Disordered" evidence="1">
    <location>
        <begin position="1"/>
        <end position="51"/>
    </location>
</feature>
<gene>
    <name evidence="2" type="ORF">SAMN05661086_01032</name>
</gene>
<reference evidence="2 3" key="1">
    <citation type="submission" date="2016-10" db="EMBL/GenBank/DDBJ databases">
        <authorList>
            <person name="de Groot N.N."/>
        </authorList>
    </citation>
    <scope>NUCLEOTIDE SEQUENCE [LARGE SCALE GENOMIC DNA]</scope>
    <source>
        <strain evidence="2 3">743A</strain>
    </source>
</reference>
<evidence type="ECO:0000313" key="3">
    <source>
        <dbReference type="Proteomes" id="UP000199659"/>
    </source>
</evidence>
<dbReference type="EMBL" id="FOYZ01000003">
    <property type="protein sequence ID" value="SFR68942.1"/>
    <property type="molecule type" value="Genomic_DNA"/>
</dbReference>
<dbReference type="RefSeq" id="WP_092559627.1">
    <property type="nucleotide sequence ID" value="NZ_FOYZ01000003.1"/>
</dbReference>
<dbReference type="AlphaFoldDB" id="A0A1I6IQC9"/>
<name>A0A1I6IQC9_9FIRM</name>
<evidence type="ECO:0000313" key="2">
    <source>
        <dbReference type="EMBL" id="SFR68942.1"/>
    </source>
</evidence>